<organism evidence="9 10">
    <name type="scientific">Deinococcus aerius</name>
    <dbReference type="NCBI Taxonomy" id="200253"/>
    <lineage>
        <taxon>Bacteria</taxon>
        <taxon>Thermotogati</taxon>
        <taxon>Deinococcota</taxon>
        <taxon>Deinococci</taxon>
        <taxon>Deinococcales</taxon>
        <taxon>Deinococcaceae</taxon>
        <taxon>Deinococcus</taxon>
    </lineage>
</organism>
<comment type="similarity">
    <text evidence="1 5">Belongs to the peptidase S8 family.</text>
</comment>
<dbReference type="InterPro" id="IPR036365">
    <property type="entry name" value="PGBD-like_sf"/>
</dbReference>
<proteinExistence type="inferred from homology"/>
<dbReference type="PRINTS" id="PR00723">
    <property type="entry name" value="SUBTILISIN"/>
</dbReference>
<dbReference type="PROSITE" id="PS00138">
    <property type="entry name" value="SUBTILASE_SER"/>
    <property type="match status" value="1"/>
</dbReference>
<dbReference type="Gene3D" id="1.10.101.10">
    <property type="entry name" value="PGBD-like superfamily/PGBD"/>
    <property type="match status" value="1"/>
</dbReference>
<keyword evidence="3 5" id="KW-0378">Hydrolase</keyword>
<feature type="domain" description="Peptidase S8/S53" evidence="7">
    <location>
        <begin position="104"/>
        <end position="293"/>
    </location>
</feature>
<dbReference type="InterPro" id="IPR023828">
    <property type="entry name" value="Peptidase_S8_Ser-AS"/>
</dbReference>
<dbReference type="Pfam" id="PF00082">
    <property type="entry name" value="Peptidase_S8"/>
    <property type="match status" value="2"/>
</dbReference>
<feature type="active site" description="Charge relay system" evidence="5">
    <location>
        <position position="187"/>
    </location>
</feature>
<feature type="active site" description="Charge relay system" evidence="5">
    <location>
        <position position="510"/>
    </location>
</feature>
<dbReference type="Proteomes" id="UP000236569">
    <property type="component" value="Unassembled WGS sequence"/>
</dbReference>
<feature type="domain" description="Peptidase S8/S53" evidence="7">
    <location>
        <begin position="445"/>
        <end position="544"/>
    </location>
</feature>
<keyword evidence="10" id="KW-1185">Reference proteome</keyword>
<feature type="compositionally biased region" description="Low complexity" evidence="6">
    <location>
        <begin position="1081"/>
        <end position="1090"/>
    </location>
</feature>
<dbReference type="EMBL" id="BFAG01000018">
    <property type="protein sequence ID" value="GBF07822.1"/>
    <property type="molecule type" value="Genomic_DNA"/>
</dbReference>
<reference evidence="10" key="1">
    <citation type="submission" date="2018-01" db="EMBL/GenBank/DDBJ databases">
        <title>Draft Genome Sequence of the Radioresistant Bacterium Deinococcus aerius TR0125, Isolated from the Higher Atmosphere above Japan.</title>
        <authorList>
            <person name="Satoh K."/>
            <person name="Arai H."/>
            <person name="Sanzen T."/>
            <person name="Kawaguchi Y."/>
            <person name="Hayashi H."/>
            <person name="Yokobori S."/>
            <person name="Yamagishi A."/>
            <person name="Oono Y."/>
            <person name="Narumi I."/>
        </authorList>
    </citation>
    <scope>NUCLEOTIDE SEQUENCE [LARGE SCALE GENOMIC DNA]</scope>
    <source>
        <strain evidence="10">TR0125</strain>
    </source>
</reference>
<dbReference type="RefSeq" id="WP_103131122.1">
    <property type="nucleotide sequence ID" value="NZ_BFAG01000018.1"/>
</dbReference>
<name>A0A2I9CZZ1_9DEIO</name>
<sequence>MDPELYELLQEGDPADEVAVVMRLLDPAQAPAGTRIVARFGEVVTARVQRAAIPEIWRSPVVESLKAPRGLSADLEPPVLQNLPEDLAVTPRDDRRPEGLGVTGRGVVIGVVDWGCDFAHPDFRHPDGTTRLLALWDQRPRGAADAVPYGYGRIFGPEQINAALRAPDPYAALGYHPADADPGLGAHGTHTLGIAGGNGRGGGPVGVAPEADLVFVHMGAREGPDAVPLGNSVELLEGLDLISRVAAGRPCAVNLSLGRHAGEKTGRSLVEQALDAWVSLAPGRAIGQSCGNYFGRRTHAQWLLRPGETHTFEVRVSPGDRSPNELDLWYPGRDRLGVEVRSADGRLLARAARGERASARLEGREVLRVYHRAFDPNNGDHQVSVRFEVVPGVSTWQVILTGEDVQDGRIHAWIERDSACGSCQSRFPREEARSRSTLGTICTGYRTLAVGAYDPHREERPLGHFSSSGPTRDGRPKPDLIAPGVMILAPRSHGRDGGEDRLYTRMSGTSMAAPCVTGTLALMFEAAGAPLDIVQTRRLLLASCEPAPPDLDPARVGSGYLDIARAVRAARLGQAPPAAEEARPMTDPIPLPDSNFPAELTAPEASPEGTDEAPGGEEVFPSDVDPDLTALEFGPTVEDETFSSDVDPDLTALEFTAQVEGESADLSPEAESSPLPGTEATVADSLPAGLRFLERFEAGLDREHPPSAARVLREVAGTGPLRPHEVWQAYAGSGFPAVRAALEPSLTLVGAPGGTLPGLEPGDLLVQRAGGSPFTAVSVVRAPGQAAAPVWRVAAGEVRRTYGRALDDAGRVAANTVVLRPRSAEGRAVPDSAEAAGPCPDVTVAPADRPRLLIRGSVHPAVREVQRKLNAFHFAQLLRGQPGLPGIPLTDDCIFGRLTQAAVLEFQRQVFPGLGAEHDGKVGPHTWAQLDAVVLDPATGTAAVTVETLAILDDAFARDLGWDDVIGLDVARLNVRLRASGLPDAVMPGEIAVFVASRPPNGDSGTATLAGKTLNVARSGPAPSGGLEYRLSVTPADLGDFLAVETRRGEVATVVRIGGTSDAEFRTALGWAPRGRGTQPATASAGTGDAASERPDARKLFLAGGAEVLEARVFPQPGLRDTAGRKVALIRSPADVFYYSGHGLGASNCLAVETAPHTYACWLRPADLLPHWTSPMDLDVLILAGCSVLHVELSGSSASGPGAEWAKLLRTKGGPLTALLGYEASAPLDRPNGDAIARDMGARLAAGSRRFARDWMEVNAAHKAWNAVAIDTSGYWDFDCFRSLHTCDLGDLRGPRPLP</sequence>
<dbReference type="Gene3D" id="2.60.120.1290">
    <property type="match status" value="1"/>
</dbReference>
<dbReference type="PROSITE" id="PS51892">
    <property type="entry name" value="SUBTILASE"/>
    <property type="match status" value="1"/>
</dbReference>
<dbReference type="SUPFAM" id="SSF47090">
    <property type="entry name" value="PGBD-like"/>
    <property type="match status" value="1"/>
</dbReference>
<feature type="region of interest" description="Disordered" evidence="6">
    <location>
        <begin position="573"/>
        <end position="630"/>
    </location>
</feature>
<comment type="caution">
    <text evidence="9">The sequence shown here is derived from an EMBL/GenBank/DDBJ whole genome shotgun (WGS) entry which is preliminary data.</text>
</comment>
<evidence type="ECO:0000313" key="9">
    <source>
        <dbReference type="EMBL" id="GBF07822.1"/>
    </source>
</evidence>
<gene>
    <name evidence="9" type="ORF">DAERI_180013</name>
</gene>
<feature type="active site" description="Charge relay system" evidence="5">
    <location>
        <position position="113"/>
    </location>
</feature>
<evidence type="ECO:0000256" key="2">
    <source>
        <dbReference type="ARBA" id="ARBA00022670"/>
    </source>
</evidence>
<dbReference type="GO" id="GO:0004252">
    <property type="term" value="F:serine-type endopeptidase activity"/>
    <property type="evidence" value="ECO:0007669"/>
    <property type="project" value="UniProtKB-UniRule"/>
</dbReference>
<feature type="region of interest" description="Disordered" evidence="6">
    <location>
        <begin position="1072"/>
        <end position="1093"/>
    </location>
</feature>
<dbReference type="OrthoDB" id="9798386at2"/>
<evidence type="ECO:0000259" key="7">
    <source>
        <dbReference type="Pfam" id="PF00082"/>
    </source>
</evidence>
<evidence type="ECO:0000256" key="3">
    <source>
        <dbReference type="ARBA" id="ARBA00022801"/>
    </source>
</evidence>
<dbReference type="Pfam" id="PF01471">
    <property type="entry name" value="PG_binding_1"/>
    <property type="match status" value="1"/>
</dbReference>
<dbReference type="InterPro" id="IPR036366">
    <property type="entry name" value="PGBDSf"/>
</dbReference>
<dbReference type="Gene3D" id="3.40.50.200">
    <property type="entry name" value="Peptidase S8/S53 domain"/>
    <property type="match status" value="1"/>
</dbReference>
<feature type="region of interest" description="Disordered" evidence="6">
    <location>
        <begin position="660"/>
        <end position="680"/>
    </location>
</feature>
<evidence type="ECO:0000259" key="8">
    <source>
        <dbReference type="Pfam" id="PF01471"/>
    </source>
</evidence>
<keyword evidence="2 5" id="KW-0645">Protease</keyword>
<dbReference type="GO" id="GO:0006508">
    <property type="term" value="P:proteolysis"/>
    <property type="evidence" value="ECO:0007669"/>
    <property type="project" value="UniProtKB-KW"/>
</dbReference>
<protein>
    <submittedName>
        <fullName evidence="9">DUF4056 domain-containing protein</fullName>
    </submittedName>
</protein>
<dbReference type="InterPro" id="IPR036852">
    <property type="entry name" value="Peptidase_S8/S53_dom_sf"/>
</dbReference>
<evidence type="ECO:0000256" key="6">
    <source>
        <dbReference type="SAM" id="MobiDB-lite"/>
    </source>
</evidence>
<evidence type="ECO:0000256" key="4">
    <source>
        <dbReference type="ARBA" id="ARBA00022825"/>
    </source>
</evidence>
<dbReference type="PANTHER" id="PTHR43399:SF4">
    <property type="entry name" value="CELL WALL-ASSOCIATED PROTEASE"/>
    <property type="match status" value="1"/>
</dbReference>
<evidence type="ECO:0000256" key="5">
    <source>
        <dbReference type="PROSITE-ProRule" id="PRU01240"/>
    </source>
</evidence>
<dbReference type="InterPro" id="IPR002477">
    <property type="entry name" value="Peptidoglycan-bd-like"/>
</dbReference>
<feature type="domain" description="Peptidoglycan binding-like" evidence="8">
    <location>
        <begin position="859"/>
        <end position="930"/>
    </location>
</feature>
<dbReference type="InterPro" id="IPR051048">
    <property type="entry name" value="Peptidase_S8/S53_subtilisin"/>
</dbReference>
<evidence type="ECO:0000256" key="1">
    <source>
        <dbReference type="ARBA" id="ARBA00011073"/>
    </source>
</evidence>
<accession>A0A2I9CZZ1</accession>
<evidence type="ECO:0000313" key="10">
    <source>
        <dbReference type="Proteomes" id="UP000236569"/>
    </source>
</evidence>
<dbReference type="InterPro" id="IPR000209">
    <property type="entry name" value="Peptidase_S8/S53_dom"/>
</dbReference>
<keyword evidence="4 5" id="KW-0720">Serine protease</keyword>
<dbReference type="InterPro" id="IPR015500">
    <property type="entry name" value="Peptidase_S8_subtilisin-rel"/>
</dbReference>
<dbReference type="PANTHER" id="PTHR43399">
    <property type="entry name" value="SUBTILISIN-RELATED"/>
    <property type="match status" value="1"/>
</dbReference>
<dbReference type="SUPFAM" id="SSF52743">
    <property type="entry name" value="Subtilisin-like"/>
    <property type="match status" value="1"/>
</dbReference>